<gene>
    <name evidence="3" type="ORF">H8B04_08835</name>
</gene>
<evidence type="ECO:0000313" key="3">
    <source>
        <dbReference type="EMBL" id="MBD1429673.1"/>
    </source>
</evidence>
<feature type="domain" description="Alpha-2-macroglobulin" evidence="2">
    <location>
        <begin position="1204"/>
        <end position="1294"/>
    </location>
</feature>
<dbReference type="Proteomes" id="UP000651271">
    <property type="component" value="Unassembled WGS sequence"/>
</dbReference>
<name>A0ABR7YEL7_9SPHI</name>
<dbReference type="PANTHER" id="PTHR40094:SF1">
    <property type="entry name" value="UBIQUITIN DOMAIN-CONTAINING PROTEIN"/>
    <property type="match status" value="1"/>
</dbReference>
<comment type="caution">
    <text evidence="3">The sequence shown here is derived from an EMBL/GenBank/DDBJ whole genome shotgun (WGS) entry which is preliminary data.</text>
</comment>
<organism evidence="3 4">
    <name type="scientific">Sphingobacterium litopenaei</name>
    <dbReference type="NCBI Taxonomy" id="2763500"/>
    <lineage>
        <taxon>Bacteria</taxon>
        <taxon>Pseudomonadati</taxon>
        <taxon>Bacteroidota</taxon>
        <taxon>Sphingobacteriia</taxon>
        <taxon>Sphingobacteriales</taxon>
        <taxon>Sphingobacteriaceae</taxon>
        <taxon>Sphingobacterium</taxon>
    </lineage>
</organism>
<dbReference type="InterPro" id="IPR051802">
    <property type="entry name" value="YfhM-like"/>
</dbReference>
<dbReference type="SMART" id="SM01360">
    <property type="entry name" value="A2M"/>
    <property type="match status" value="1"/>
</dbReference>
<dbReference type="Pfam" id="PF00207">
    <property type="entry name" value="A2M"/>
    <property type="match status" value="1"/>
</dbReference>
<accession>A0ABR7YEL7</accession>
<dbReference type="Pfam" id="PF01835">
    <property type="entry name" value="MG2"/>
    <property type="match status" value="1"/>
</dbReference>
<evidence type="ECO:0000313" key="4">
    <source>
        <dbReference type="Proteomes" id="UP000651271"/>
    </source>
</evidence>
<dbReference type="PANTHER" id="PTHR40094">
    <property type="entry name" value="ALPHA-2-MACROGLOBULIN HOMOLOG"/>
    <property type="match status" value="1"/>
</dbReference>
<dbReference type="Pfam" id="PF17973">
    <property type="entry name" value="bMG10"/>
    <property type="match status" value="1"/>
</dbReference>
<proteinExistence type="inferred from homology"/>
<protein>
    <submittedName>
        <fullName evidence="3">Alpha-2-macroglobulin</fullName>
    </submittedName>
</protein>
<reference evidence="3 4" key="1">
    <citation type="submission" date="2020-08" db="EMBL/GenBank/DDBJ databases">
        <title>Sphingobacterium sp. DN04309 isolated from aquaculture water.</title>
        <authorList>
            <person name="Zhang M."/>
        </authorList>
    </citation>
    <scope>NUCLEOTIDE SEQUENCE [LARGE SCALE GENOMIC DNA]</scope>
    <source>
        <strain evidence="3 4">DN04309</strain>
    </source>
</reference>
<dbReference type="Gene3D" id="2.60.40.1930">
    <property type="match status" value="1"/>
</dbReference>
<evidence type="ECO:0000256" key="1">
    <source>
        <dbReference type="ARBA" id="ARBA00010556"/>
    </source>
</evidence>
<evidence type="ECO:0000259" key="2">
    <source>
        <dbReference type="SMART" id="SM01360"/>
    </source>
</evidence>
<keyword evidence="4" id="KW-1185">Reference proteome</keyword>
<dbReference type="InterPro" id="IPR002890">
    <property type="entry name" value="MG2"/>
</dbReference>
<dbReference type="Gene3D" id="1.50.10.20">
    <property type="match status" value="1"/>
</dbReference>
<sequence length="1931" mass="223365">MKKIFWLFILLLPIRLFGQEFDNKFIAEKWDEVESLLTIKNYEQTLPYLALIKTHAKKQGNSAEWIRAILAENQVKTINQTGEQAFISINKYFKESIAQSNTIEKGIINNYYAMFLWSNANTYKTKSADNYLMATAAQKLQIIDSVFKESIKNETLIIPHKSDKFIDLFSEVQNLSLTPTIYHFLSYQYLDFLKQISKTKEYDILRQNILALNKKHNFNDATGYLLTRTIQINNWRQDWIPQVEQIINNHSSDYNAYLLYQIANSYYNKDKAKAYQYIQKAKSNYPNSPWIENCLTLEKRIKQTELEIQHNVFEPSNTYIPIKLTARNADNLYIRVYKTTNTPKDYKDWKVNYDSLTYLTSIDAPLMYEESKNLKSFDDFENHITIYKLNPLPYGHYKIIASNNAEFKNDGEKKTVVTSNLIVSDIFLSASLDTETDDYDMYKALLINRKTGAPYANKSLNLYKIINKNIELITKLKTDKKGEFFYKSYSSTKHNDLDDLEIFLPEENQLIDLMDLNEVPEHLDEDDDSDGSTQFQTMSDRAIYRPGQEIYFKSILYNNHKIKGRVLTNEKINVSLLDANHQKIDSLSLTTNEFGSINGKFKIPAQKLSGSFRLELKTRNNESGSHYFRVEEYKRPTFKVEFEQNKETYTHADTAVFVGKVESLAGAKLSDASVRYKVNFYNNKTYKNINYIDSLIETNDEGKFYIKIPLSDTVFSRLNDFRLNYSVEVTNQSGEMQQASDGYNFTTKPWRLTINTEQKLEEGKWSKINIVTLNQHGHPLKFAGKVRIFKIDRQKKPITYKFSQYFKDVNYHLLQNQEYEKYFPLYFDEQTIKEKSRTLIASYDFDTKDTSLVKIDSNLFKKGIYEVEAYSIQGTDTIRNFADIAVYDAQTKKVNNANFFSFKLDKNTYTVGDNVKITFQTDVENPANLFLFESFGSKKQPTQVLKWKNREVTYNFKLTDKMVSPTVSITALFVKNNQLQHYDIYVPVLENDKNIKITAHTFRDKISPGQKEKWRFTLKAKDNNLSAELLASMYDSSLDAFASNSFPSQFSLYFDYFRIQYYYILREFNQQGVSHTLFNKPSNYSETGNSISIPRTYNLWIPQEYNYLRRNFDDDSNTIEEVVVRGYGIQNKVAMTGSVTLSSDVSGFATGSTNGVEGEAVFQSVALYDELKDPNLRAEVEALKNKDKQKQLNNVQARTNLRETAFFYPTLYTDAEGNVSFEFDSPEALTKWKLLLFAHSKTLQSGSATFFTQTQKQLMVRPNLPRYFREGDKITLKTQIQNLSKQVQKGNARIQIINPETNDDITTQFITENSTKSFEADASKNTLVEWDVIVPKDYPTVHIKIVAAGEEFSDGEQQELAILPNRILVSETEKIVLKPNQTHEYNIGAANKDNLQARIQVQSNPILEIISALDYLKNYPYECNEQIVSKWFGLKMVEYIGKNFPAIATYFKSLNPTEANGRLEDNATLSLLKLEEMPWLRDIQHDEAKLKAIALLFSSRMQQELKSIEQKISKNQMPSGGYAWFDGGKENIYISTRILEVMGKALLLDHTLINANMKAIAQKLVTYLDSDSTIFNPKYNYHNALDYLYARHYWNGTNPLDKQKVEKIQAVLQKSSLTTANQPAGLAAKSWVSSQLFGTGKTSNELKNRITQEAIFDSEKGMYWESNNSYFNSSSLQSYMVEAYKLHDPSKLLDISQWLFYSKQANHWQTTWMTVDAVYALLLANNQKDFSVENTVNVWVDNTPIEQNKSVLGQFTKSLSKAELTTDKQVKIQNNNERTIFGNIVHQYFSPLEVIQKTLKDISVNKQYLVERNGKWVETSEAKLGERIKVKITVVNDNPLQYVHIKDARPSGVEHIYQPSGYKWWQGYYFMSKDASTNYFYDNLKKGLTELEYEIKANNVGVFNSGITTVECMYEPSVSARSENKVLTIVL</sequence>
<dbReference type="InterPro" id="IPR001599">
    <property type="entry name" value="Macroglobln_a2"/>
</dbReference>
<comment type="similarity">
    <text evidence="1">Belongs to the protease inhibitor I39 (alpha-2-macroglobulin) family. Bacterial alpha-2-macroglobulin subfamily.</text>
</comment>
<dbReference type="EMBL" id="JACOIJ010000014">
    <property type="protein sequence ID" value="MBD1429673.1"/>
    <property type="molecule type" value="Genomic_DNA"/>
</dbReference>
<dbReference type="InterPro" id="IPR041246">
    <property type="entry name" value="Bact_MG10"/>
</dbReference>
<dbReference type="RefSeq" id="WP_190302114.1">
    <property type="nucleotide sequence ID" value="NZ_JACOIJ010000014.1"/>
</dbReference>